<dbReference type="GO" id="GO:0030956">
    <property type="term" value="C:glutamyl-tRNA(Gln) amidotransferase complex"/>
    <property type="evidence" value="ECO:0007669"/>
    <property type="project" value="UniProtKB-UniRule"/>
</dbReference>
<dbReference type="InterPro" id="IPR037679">
    <property type="entry name" value="Apc5"/>
</dbReference>
<keyword evidence="1" id="KW-0132">Cell division</keyword>
<dbReference type="GO" id="GO:0032543">
    <property type="term" value="P:mitochondrial translation"/>
    <property type="evidence" value="ECO:0007669"/>
    <property type="project" value="UniProtKB-UniRule"/>
</dbReference>
<dbReference type="GO" id="GO:0050567">
    <property type="term" value="F:glutaminyl-tRNA synthase (glutamine-hydrolyzing) activity"/>
    <property type="evidence" value="ECO:0007669"/>
    <property type="project" value="UniProtKB-UniRule"/>
</dbReference>
<sequence>MARKSGLNLDYLFGDVFTNVVGEPITPQKVAIFYLIRQLFRSHFGYRAVPSTRPFSPKQKSKIFMMLYGMAMFPQEMSYNDIRRIVRLMDGDIRRGIYYHFVVSMEQLATGAAHIDLRIEESLYTSKREYHELAMYELPLTKPLMFMNAKCYMFIWIRRLMAQWTKTTQSEVFEISENMKKWLTSGKDDPPILEIRDGIVLPYEIDCSTRARVWISKQLYFLQVAPSKSVGLEKLLQMCEMIKNRHLDVFQAYLLESVVHVHKKNAPRAVDAMKKFFDLSMFKINSNVVKASQTHRLATLSQKPLRYGPLLQARIYRLFGNKDAAQSLYCESVQQAQLTMDELCNRMANIELSLLEFTDGGPILEKIYYQRPNEIKKDKLAMQQSQSNRECDLMTAKVAPIVQDGEEASELIEQLLSMARVVFAIEDILYCRYCIKSSEHTEAALRIPSVSDHAGKTRQMQDMALAMSTSNLIRNGMYHQAQRVSEGMLTYNFEDDELPEFETESMAVAAVNLAYAHASMGNHNKAFKIIDKIEQKYNPEINWMAARHVKICRLLVTFEQEFLHENLSACESILRLLDSISPIETVLRRALLMAYVGKKNEAIALLRGFDATDSMATLRILMQMASIFTSMRSIGEAEECLNDASALAVNTTLRNVRFMITRRAANILLVKQEPIKALKLLMLIREDVEAFGSIVEKVLYHYAIAVALRKKSKGGAGERKFPIEGDEVLVPDVPYKSKIDEKLLRKVDEFDSKLISHLERLSLVRFDSEQAVANLRNSVKFAQQLELVDVEGVEPMHVVWETLECPVFEDIEENSLPIEEVFRNSPQRFDDFFVTPPGNVPLESKERFDLKMINEWDKIGKPVAPQVKSNKFTENQ</sequence>
<keyword evidence="7" id="KW-1185">Reference proteome</keyword>
<evidence type="ECO:0000313" key="6">
    <source>
        <dbReference type="EMBL" id="CAB3402667.1"/>
    </source>
</evidence>
<dbReference type="HAMAP" id="MF_00122">
    <property type="entry name" value="GatC"/>
    <property type="match status" value="1"/>
</dbReference>
<keyword evidence="5" id="KW-0547">Nucleotide-binding</keyword>
<organism evidence="6 7">
    <name type="scientific">Caenorhabditis bovis</name>
    <dbReference type="NCBI Taxonomy" id="2654633"/>
    <lineage>
        <taxon>Eukaryota</taxon>
        <taxon>Metazoa</taxon>
        <taxon>Ecdysozoa</taxon>
        <taxon>Nematoda</taxon>
        <taxon>Chromadorea</taxon>
        <taxon>Rhabditida</taxon>
        <taxon>Rhabditina</taxon>
        <taxon>Rhabditomorpha</taxon>
        <taxon>Rhabditoidea</taxon>
        <taxon>Rhabditidae</taxon>
        <taxon>Peloderinae</taxon>
        <taxon>Caenorhabditis</taxon>
    </lineage>
</organism>
<gene>
    <name evidence="6" type="ORF">CBOVIS_LOCUS5257</name>
</gene>
<dbReference type="PANTHER" id="PTHR12830">
    <property type="entry name" value="ANAPHASE-PROMOTING COMPLEX SUBUNIT 5"/>
    <property type="match status" value="1"/>
</dbReference>
<keyword evidence="5" id="KW-0496">Mitochondrion</keyword>
<evidence type="ECO:0000313" key="7">
    <source>
        <dbReference type="Proteomes" id="UP000494206"/>
    </source>
</evidence>
<dbReference type="Gene3D" id="1.25.40.10">
    <property type="entry name" value="Tetratricopeptide repeat domain"/>
    <property type="match status" value="1"/>
</dbReference>
<evidence type="ECO:0000256" key="3">
    <source>
        <dbReference type="ARBA" id="ARBA00022786"/>
    </source>
</evidence>
<name>A0A8S1EXD4_9PELO</name>
<dbReference type="AlphaFoldDB" id="A0A8S1EXD4"/>
<keyword evidence="2" id="KW-0498">Mitosis</keyword>
<dbReference type="GO" id="GO:0070681">
    <property type="term" value="P:glutaminyl-tRNAGln biosynthesis via transamidation"/>
    <property type="evidence" value="ECO:0007669"/>
    <property type="project" value="UniProtKB-UniRule"/>
</dbReference>
<dbReference type="GO" id="GO:0005739">
    <property type="term" value="C:mitochondrion"/>
    <property type="evidence" value="ECO:0007669"/>
    <property type="project" value="UniProtKB-SubCell"/>
</dbReference>
<dbReference type="GO" id="GO:0006450">
    <property type="term" value="P:regulation of translational fidelity"/>
    <property type="evidence" value="ECO:0007669"/>
    <property type="project" value="InterPro"/>
</dbReference>
<proteinExistence type="inferred from homology"/>
<protein>
    <recommendedName>
        <fullName evidence="5">Glutamyl-tRNA(Gln) amidotransferase subunit C, mitochondrial</fullName>
        <shortName evidence="5">Glu-AdT subunit C</shortName>
        <ecNumber evidence="5">6.3.5.-</ecNumber>
    </recommendedName>
</protein>
<comment type="function">
    <text evidence="5">Allows the formation of correctly charged Gln-tRNA(Gln) through the transamidation of misacylated Glu-tRNA(Gln) in the mitochondria. The reaction takes place in the presence of glutamine and ATP through an activated gamma-phospho-Glu-tRNA(Gln).</text>
</comment>
<dbReference type="Proteomes" id="UP000494206">
    <property type="component" value="Unassembled WGS sequence"/>
</dbReference>
<keyword evidence="4" id="KW-0131">Cell cycle</keyword>
<keyword evidence="5" id="KW-0436">Ligase</keyword>
<keyword evidence="5" id="KW-0648">Protein biosynthesis</keyword>
<reference evidence="6 7" key="1">
    <citation type="submission" date="2020-04" db="EMBL/GenBank/DDBJ databases">
        <authorList>
            <person name="Laetsch R D."/>
            <person name="Stevens L."/>
            <person name="Kumar S."/>
            <person name="Blaxter L. M."/>
        </authorList>
    </citation>
    <scope>NUCLEOTIDE SEQUENCE [LARGE SCALE GENOMIC DNA]</scope>
</reference>
<dbReference type="GO" id="GO:0005524">
    <property type="term" value="F:ATP binding"/>
    <property type="evidence" value="ECO:0007669"/>
    <property type="project" value="UniProtKB-KW"/>
</dbReference>
<dbReference type="OrthoDB" id="5773922at2759"/>
<comment type="caution">
    <text evidence="6">The sequence shown here is derived from an EMBL/GenBank/DDBJ whole genome shotgun (WGS) entry which is preliminary data.</text>
</comment>
<comment type="subcellular location">
    <subcellularLocation>
        <location evidence="5">Mitochondrion</location>
    </subcellularLocation>
</comment>
<evidence type="ECO:0000256" key="1">
    <source>
        <dbReference type="ARBA" id="ARBA00022618"/>
    </source>
</evidence>
<dbReference type="GO" id="GO:0070979">
    <property type="term" value="P:protein K11-linked ubiquitination"/>
    <property type="evidence" value="ECO:0007669"/>
    <property type="project" value="TreeGrafter"/>
</dbReference>
<dbReference type="EMBL" id="CADEPM010000003">
    <property type="protein sequence ID" value="CAB3402667.1"/>
    <property type="molecule type" value="Genomic_DNA"/>
</dbReference>
<dbReference type="PANTHER" id="PTHR12830:SF9">
    <property type="entry name" value="ANAPHASE-PROMOTING COMPLEX SUBUNIT 5"/>
    <property type="match status" value="1"/>
</dbReference>
<dbReference type="InterPro" id="IPR003837">
    <property type="entry name" value="GatC"/>
</dbReference>
<dbReference type="InterPro" id="IPR011990">
    <property type="entry name" value="TPR-like_helical_dom_sf"/>
</dbReference>
<dbReference type="GO" id="GO:0031145">
    <property type="term" value="P:anaphase-promoting complex-dependent catabolic process"/>
    <property type="evidence" value="ECO:0007669"/>
    <property type="project" value="TreeGrafter"/>
</dbReference>
<keyword evidence="3" id="KW-0833">Ubl conjugation pathway</keyword>
<dbReference type="InterPro" id="IPR036113">
    <property type="entry name" value="Asp/Glu-ADT_sf_sub_c"/>
</dbReference>
<dbReference type="EC" id="6.3.5.-" evidence="5"/>
<evidence type="ECO:0000256" key="5">
    <source>
        <dbReference type="HAMAP-Rule" id="MF_03149"/>
    </source>
</evidence>
<comment type="similarity">
    <text evidence="5">Belongs to the GatC family.</text>
</comment>
<dbReference type="GO" id="GO:0005680">
    <property type="term" value="C:anaphase-promoting complex"/>
    <property type="evidence" value="ECO:0007669"/>
    <property type="project" value="InterPro"/>
</dbReference>
<dbReference type="GO" id="GO:0051301">
    <property type="term" value="P:cell division"/>
    <property type="evidence" value="ECO:0007669"/>
    <property type="project" value="UniProtKB-KW"/>
</dbReference>
<comment type="catalytic activity">
    <reaction evidence="5">
        <text>L-glutamyl-tRNA(Gln) + L-glutamine + ATP + H2O = L-glutaminyl-tRNA(Gln) + L-glutamate + ADP + phosphate + H(+)</text>
        <dbReference type="Rhea" id="RHEA:17521"/>
        <dbReference type="Rhea" id="RHEA-COMP:9681"/>
        <dbReference type="Rhea" id="RHEA-COMP:9684"/>
        <dbReference type="ChEBI" id="CHEBI:15377"/>
        <dbReference type="ChEBI" id="CHEBI:15378"/>
        <dbReference type="ChEBI" id="CHEBI:29985"/>
        <dbReference type="ChEBI" id="CHEBI:30616"/>
        <dbReference type="ChEBI" id="CHEBI:43474"/>
        <dbReference type="ChEBI" id="CHEBI:58359"/>
        <dbReference type="ChEBI" id="CHEBI:78520"/>
        <dbReference type="ChEBI" id="CHEBI:78521"/>
        <dbReference type="ChEBI" id="CHEBI:456216"/>
    </reaction>
</comment>
<comment type="subunit">
    <text evidence="5">Subunit of the heterotrimeric GatCAB amidotransferase (AdT) complex, composed of A, B and C subunits.</text>
</comment>
<evidence type="ECO:0000256" key="2">
    <source>
        <dbReference type="ARBA" id="ARBA00022776"/>
    </source>
</evidence>
<evidence type="ECO:0000256" key="4">
    <source>
        <dbReference type="ARBA" id="ARBA00023306"/>
    </source>
</evidence>
<accession>A0A8S1EXD4</accession>
<dbReference type="SUPFAM" id="SSF141000">
    <property type="entry name" value="Glu-tRNAGln amidotransferase C subunit"/>
    <property type="match status" value="1"/>
</dbReference>
<keyword evidence="5" id="KW-0067">ATP-binding</keyword>
<dbReference type="GO" id="GO:0045842">
    <property type="term" value="P:positive regulation of mitotic metaphase/anaphase transition"/>
    <property type="evidence" value="ECO:0007669"/>
    <property type="project" value="TreeGrafter"/>
</dbReference>
<dbReference type="Pfam" id="PF02686">
    <property type="entry name" value="GatC"/>
    <property type="match status" value="1"/>
</dbReference>